<feature type="domain" description="F5/8 type C" evidence="5">
    <location>
        <begin position="305"/>
        <end position="449"/>
    </location>
</feature>
<feature type="compositionally biased region" description="Low complexity" evidence="4">
    <location>
        <begin position="1529"/>
        <end position="1538"/>
    </location>
</feature>
<feature type="region of interest" description="Disordered" evidence="4">
    <location>
        <begin position="1162"/>
        <end position="1183"/>
    </location>
</feature>
<evidence type="ECO:0000259" key="5">
    <source>
        <dbReference type="PROSITE" id="PS50022"/>
    </source>
</evidence>
<evidence type="ECO:0000313" key="9">
    <source>
        <dbReference type="EMBL" id="CAF3648794.1"/>
    </source>
</evidence>
<proteinExistence type="predicted"/>
<keyword evidence="2 3" id="KW-0040">ANK repeat</keyword>
<evidence type="ECO:0000313" key="7">
    <source>
        <dbReference type="EMBL" id="CAF0864039.1"/>
    </source>
</evidence>
<evidence type="ECO:0000313" key="8">
    <source>
        <dbReference type="EMBL" id="CAF3526002.1"/>
    </source>
</evidence>
<dbReference type="Proteomes" id="UP000663829">
    <property type="component" value="Unassembled WGS sequence"/>
</dbReference>
<dbReference type="InterPro" id="IPR000421">
    <property type="entry name" value="FA58C"/>
</dbReference>
<gene>
    <name evidence="6" type="ORF">GPM918_LOCUS603</name>
    <name evidence="7" type="ORF">OVA965_LOCUS7781</name>
    <name evidence="8" type="ORF">SRO942_LOCUS604</name>
    <name evidence="9" type="ORF">TMI583_LOCUS7776</name>
</gene>
<dbReference type="PANTHER" id="PTHR24198">
    <property type="entry name" value="ANKYRIN REPEAT AND PROTEIN KINASE DOMAIN-CONTAINING PROTEIN"/>
    <property type="match status" value="1"/>
</dbReference>
<feature type="region of interest" description="Disordered" evidence="4">
    <location>
        <begin position="1329"/>
        <end position="1548"/>
    </location>
</feature>
<feature type="region of interest" description="Disordered" evidence="4">
    <location>
        <begin position="1020"/>
        <end position="1058"/>
    </location>
</feature>
<feature type="compositionally biased region" description="Basic and acidic residues" evidence="4">
    <location>
        <begin position="1404"/>
        <end position="1429"/>
    </location>
</feature>
<feature type="compositionally biased region" description="Polar residues" evidence="4">
    <location>
        <begin position="1372"/>
        <end position="1386"/>
    </location>
</feature>
<dbReference type="PROSITE" id="PS50022">
    <property type="entry name" value="FA58C_3"/>
    <property type="match status" value="1"/>
</dbReference>
<accession>A0A813P3E9</accession>
<evidence type="ECO:0000256" key="2">
    <source>
        <dbReference type="ARBA" id="ARBA00023043"/>
    </source>
</evidence>
<feature type="compositionally biased region" description="Low complexity" evidence="4">
    <location>
        <begin position="1336"/>
        <end position="1347"/>
    </location>
</feature>
<feature type="region of interest" description="Disordered" evidence="4">
    <location>
        <begin position="953"/>
        <end position="983"/>
    </location>
</feature>
<feature type="compositionally biased region" description="Low complexity" evidence="4">
    <location>
        <begin position="821"/>
        <end position="834"/>
    </location>
</feature>
<feature type="region of interest" description="Disordered" evidence="4">
    <location>
        <begin position="1136"/>
        <end position="1155"/>
    </location>
</feature>
<feature type="compositionally biased region" description="Polar residues" evidence="4">
    <location>
        <begin position="1486"/>
        <end position="1497"/>
    </location>
</feature>
<feature type="compositionally biased region" description="Polar residues" evidence="4">
    <location>
        <begin position="1432"/>
        <end position="1455"/>
    </location>
</feature>
<feature type="compositionally biased region" description="Basic and acidic residues" evidence="4">
    <location>
        <begin position="1349"/>
        <end position="1359"/>
    </location>
</feature>
<dbReference type="EMBL" id="CAJNOK010002530">
    <property type="protein sequence ID" value="CAF0864039.1"/>
    <property type="molecule type" value="Genomic_DNA"/>
</dbReference>
<dbReference type="InterPro" id="IPR002110">
    <property type="entry name" value="Ankyrin_rpt"/>
</dbReference>
<dbReference type="SMART" id="SM00248">
    <property type="entry name" value="ANK"/>
    <property type="match status" value="6"/>
</dbReference>
<name>A0A813P3E9_9BILA</name>
<feature type="repeat" description="ANK" evidence="3">
    <location>
        <begin position="128"/>
        <end position="163"/>
    </location>
</feature>
<dbReference type="EMBL" id="CAJOBA010002530">
    <property type="protein sequence ID" value="CAF3648794.1"/>
    <property type="molecule type" value="Genomic_DNA"/>
</dbReference>
<dbReference type="EMBL" id="CAJNOQ010000049">
    <property type="protein sequence ID" value="CAF0747035.1"/>
    <property type="molecule type" value="Genomic_DNA"/>
</dbReference>
<dbReference type="SUPFAM" id="SSF49785">
    <property type="entry name" value="Galactose-binding domain-like"/>
    <property type="match status" value="1"/>
</dbReference>
<protein>
    <recommendedName>
        <fullName evidence="5">F5/8 type C domain-containing protein</fullName>
    </recommendedName>
</protein>
<dbReference type="Proteomes" id="UP000677228">
    <property type="component" value="Unassembled WGS sequence"/>
</dbReference>
<feature type="compositionally biased region" description="Polar residues" evidence="4">
    <location>
        <begin position="1139"/>
        <end position="1154"/>
    </location>
</feature>
<feature type="repeat" description="ANK" evidence="3">
    <location>
        <begin position="227"/>
        <end position="259"/>
    </location>
</feature>
<feature type="repeat" description="ANK" evidence="3">
    <location>
        <begin position="95"/>
        <end position="127"/>
    </location>
</feature>
<feature type="region of interest" description="Disordered" evidence="4">
    <location>
        <begin position="1257"/>
        <end position="1301"/>
    </location>
</feature>
<comment type="caution">
    <text evidence="6">The sequence shown here is derived from an EMBL/GenBank/DDBJ whole genome shotgun (WGS) entry which is preliminary data.</text>
</comment>
<feature type="compositionally biased region" description="Basic and acidic residues" evidence="4">
    <location>
        <begin position="773"/>
        <end position="782"/>
    </location>
</feature>
<reference evidence="6" key="1">
    <citation type="submission" date="2021-02" db="EMBL/GenBank/DDBJ databases">
        <authorList>
            <person name="Nowell W R."/>
        </authorList>
    </citation>
    <scope>NUCLEOTIDE SEQUENCE</scope>
</reference>
<dbReference type="SUPFAM" id="SSF48403">
    <property type="entry name" value="Ankyrin repeat"/>
    <property type="match status" value="1"/>
</dbReference>
<evidence type="ECO:0000313" key="10">
    <source>
        <dbReference type="Proteomes" id="UP000663829"/>
    </source>
</evidence>
<dbReference type="InterPro" id="IPR008979">
    <property type="entry name" value="Galactose-bd-like_sf"/>
</dbReference>
<sequence>MVDGESEPRQLFTLVDKADADTLLNFLNPPNRRRFRNLQDVLNFDGVINDRIDFIDCVSTKYNVTPLMVASGKGSFEKVKILLVHGANPNKQCLTRDTALNLAVHRQKYHIVDLLLQYNANPNIPNQSGKTALHRAVASYNDENANHIQTLLLAGSDLYMEDKNQRIPIDEAALTNKPEIMNCLLMYDRNLIHKCYKACVIAARLGHDDCLKVLLDYGYDVKMVDRTHTTPLHVAVRSLKMSTTQLLVAYGADINVANNRGETPLSIAEYLAPEQQQIFVNILQKTNRIERIAHPELLLYTSGNSQVSAISYAYPLLQSHSNWTLDSDEYRSRTTPGSSVQNLLEPSNGTYWACPQPKDAWVIFDLKHQYNINGLRLIGCDNASTPKEGRIDVSNAFNGPWLKVKVFQCPIGNRNIHDIFFQPVKTRFVRIFITENYGAADIRIQGIGLYGVDMQLVNLLKEFKLEESLNALLASGINDLETLDEKRDEVLNSANFVGVNEYFQFKKLIESIKAPKLTYLEWFNQPQSTVMSGKKLQTFSATGDENVTDRVKLEEKNELSPHAVTILLRDLEPIQGRSLVDFSDYSIQQPGRYEIRVVSMERPEIHTPWHKIVVGSKLTDIKPVYEHLYPNNNQLNSLSSETPHFFRKDYNSLDRQPEDTNQGLFTAIYEPVLDERLASIRSTFYPVKSNIYSFSKKRTPIATEHLIAYKYISEESTSDNNNDDDDDNMTGKITSNQYHPVTHTTHAMTSDNEFRRHKRNGTNESSSTSRRAGQSEKQEAQQRYDSNYENDRPSRSRSYGKQEKNESSGSISRTKLQPKLSQEYKSHQQQQQSSINTGSESENEQFTGKRINNSIQPINRSKHRTNFNQSSPREKEKNEHHNPYDNRTFDQNIQTLDSQDDEITYQGQVSPYTSNYLTPTKYRVKSRPALSSHTYNSDTVTYTNVIVPSSYNRTPSIPRYEQPKSSTSTTGHKTKQNTSTKCPRSIILEDWEHSDEWGEYTMPATNQHERYLTPTRFREASKNQLKQKQRPKSLSQSYSTDNSDSANDSDDSINGVIDKTKLNNGKRQVPLYSALDDKQYHIQGGDLSVRPVIPEEKNLYNYIPTHTELTFKAVVQGPGKLYALQRADQVINRIKQKDQNTLQKSTSGDSLLSKKNNETHINHSPRLHPAGESLIVNDNNPQRNREEPIVTMPDKKNNDHLIYDDQKPVSAGKSTIYESNSPINVPQNVPQTLYSPTNETKDQRKASVIANQPSHGYGLYESIDSPSPILSPKNTTSQNSQVQISDERYNFGPSPSNPIYLQHGKQISRETIEEDEQEENDGNHSIYQVLGQSPVNNGSNRINRNGRLQQREPQSHQDEESPYADADPPLTLLTNAETNTSDSLQGYNIPKSRYYRSFETTPSYDERRTTSTSVKQHDRVYENTYDPKLKSNYVNRESSVYDNAQDTQSRTSFSSHVRPGAISSTDPDIETPPSHTNKRISDYDEQAQSSSVIESLPQQYNTSDQQQQPQQSHHPTRYESNRTISSQYSNSDKSNVSKIDNKKKNKKK</sequence>
<dbReference type="Proteomes" id="UP000682733">
    <property type="component" value="Unassembled WGS sequence"/>
</dbReference>
<evidence type="ECO:0000256" key="1">
    <source>
        <dbReference type="ARBA" id="ARBA00022737"/>
    </source>
</evidence>
<feature type="compositionally biased region" description="Polar residues" evidence="4">
    <location>
        <begin position="835"/>
        <end position="859"/>
    </location>
</feature>
<dbReference type="EMBL" id="CAJOBC010000049">
    <property type="protein sequence ID" value="CAF3526002.1"/>
    <property type="molecule type" value="Genomic_DNA"/>
</dbReference>
<feature type="compositionally biased region" description="Polar residues" evidence="4">
    <location>
        <begin position="731"/>
        <end position="751"/>
    </location>
</feature>
<dbReference type="PROSITE" id="PS50088">
    <property type="entry name" value="ANK_REPEAT"/>
    <property type="match status" value="4"/>
</dbReference>
<evidence type="ECO:0000313" key="6">
    <source>
        <dbReference type="EMBL" id="CAF0747035.1"/>
    </source>
</evidence>
<keyword evidence="1" id="KW-0677">Repeat</keyword>
<dbReference type="Gene3D" id="2.60.120.260">
    <property type="entry name" value="Galactose-binding domain-like"/>
    <property type="match status" value="1"/>
</dbReference>
<dbReference type="PROSITE" id="PS50297">
    <property type="entry name" value="ANK_REP_REGION"/>
    <property type="match status" value="2"/>
</dbReference>
<dbReference type="PANTHER" id="PTHR24198:SF165">
    <property type="entry name" value="ANKYRIN REPEAT-CONTAINING PROTEIN-RELATED"/>
    <property type="match status" value="1"/>
</dbReference>
<dbReference type="InterPro" id="IPR036770">
    <property type="entry name" value="Ankyrin_rpt-contain_sf"/>
</dbReference>
<dbReference type="Gene3D" id="1.25.40.20">
    <property type="entry name" value="Ankyrin repeat-containing domain"/>
    <property type="match status" value="2"/>
</dbReference>
<evidence type="ECO:0000256" key="4">
    <source>
        <dbReference type="SAM" id="MobiDB-lite"/>
    </source>
</evidence>
<feature type="compositionally biased region" description="Basic and acidic residues" evidence="4">
    <location>
        <begin position="872"/>
        <end position="888"/>
    </location>
</feature>
<dbReference type="Proteomes" id="UP000681722">
    <property type="component" value="Unassembled WGS sequence"/>
</dbReference>
<feature type="compositionally biased region" description="Low complexity" evidence="4">
    <location>
        <begin position="1037"/>
        <end position="1046"/>
    </location>
</feature>
<feature type="compositionally biased region" description="Low complexity" evidence="4">
    <location>
        <begin position="1498"/>
        <end position="1511"/>
    </location>
</feature>
<feature type="region of interest" description="Disordered" evidence="4">
    <location>
        <begin position="716"/>
        <end position="889"/>
    </location>
</feature>
<feature type="repeat" description="ANK" evidence="3">
    <location>
        <begin position="62"/>
        <end position="90"/>
    </location>
</feature>
<feature type="compositionally biased region" description="Basic and acidic residues" evidence="4">
    <location>
        <begin position="789"/>
        <end position="806"/>
    </location>
</feature>
<dbReference type="Pfam" id="PF12796">
    <property type="entry name" value="Ank_2"/>
    <property type="match status" value="2"/>
</dbReference>
<keyword evidence="10" id="KW-1185">Reference proteome</keyword>
<organism evidence="6 10">
    <name type="scientific">Didymodactylos carnosus</name>
    <dbReference type="NCBI Taxonomy" id="1234261"/>
    <lineage>
        <taxon>Eukaryota</taxon>
        <taxon>Metazoa</taxon>
        <taxon>Spiralia</taxon>
        <taxon>Gnathifera</taxon>
        <taxon>Rotifera</taxon>
        <taxon>Eurotatoria</taxon>
        <taxon>Bdelloidea</taxon>
        <taxon>Philodinida</taxon>
        <taxon>Philodinidae</taxon>
        <taxon>Didymodactylos</taxon>
    </lineage>
</organism>
<feature type="compositionally biased region" description="Polar residues" evidence="4">
    <location>
        <begin position="762"/>
        <end position="772"/>
    </location>
</feature>
<feature type="compositionally biased region" description="Polar residues" evidence="4">
    <location>
        <begin position="1272"/>
        <end position="1284"/>
    </location>
</feature>
<dbReference type="OrthoDB" id="5314041at2759"/>
<evidence type="ECO:0000256" key="3">
    <source>
        <dbReference type="PROSITE-ProRule" id="PRU00023"/>
    </source>
</evidence>